<dbReference type="Proteomes" id="UP000595296">
    <property type="component" value="Chromosome"/>
</dbReference>
<accession>A0A9E6SQ30</accession>
<name>A0A9E6SQ30_9RICK</name>
<proteinExistence type="predicted"/>
<protein>
    <submittedName>
        <fullName evidence="1">Uncharacterized protein</fullName>
    </submittedName>
</protein>
<organism evidence="1 2">
    <name type="scientific">Rickettsia tillamookensis</name>
    <dbReference type="NCBI Taxonomy" id="2761623"/>
    <lineage>
        <taxon>Bacteria</taxon>
        <taxon>Pseudomonadati</taxon>
        <taxon>Pseudomonadota</taxon>
        <taxon>Alphaproteobacteria</taxon>
        <taxon>Rickettsiales</taxon>
        <taxon>Rickettsiaceae</taxon>
        <taxon>Rickettsieae</taxon>
        <taxon>Rickettsia</taxon>
        <taxon>spotted fever group</taxon>
    </lineage>
</organism>
<sequence>MSIISLFTHSKPVSQEDTIKGLSSIKHLISKYIKKFKACFFKSDEIKQESEETESDCIEEASDLNTNFGLNRLKLISKAIEQGNLARIEEHKLHIVKYYIAKEDGEITPVYGYDSYKTAYYQVEELGNEIPITEL</sequence>
<keyword evidence="2" id="KW-1185">Reference proteome</keyword>
<evidence type="ECO:0000313" key="2">
    <source>
        <dbReference type="Proteomes" id="UP000595296"/>
    </source>
</evidence>
<dbReference type="EMBL" id="CP060138">
    <property type="protein sequence ID" value="QQV74712.1"/>
    <property type="molecule type" value="Genomic_DNA"/>
</dbReference>
<reference evidence="1 2" key="1">
    <citation type="journal article" date="2021" name="Int. J. Syst. Evol. Microbiol.">
        <title>Characterization of a novel transitional group Rickettsia species (Rickettsia tillamookensis sp. nov.) from the western black-legged tick, Ixodes pacificus.</title>
        <authorList>
            <person name="Gauthier D.T."/>
            <person name="Karpathy S.E."/>
            <person name="Grizzard S.L."/>
            <person name="Batra D."/>
            <person name="Rowe L.A."/>
            <person name="Paddock C.D."/>
        </authorList>
    </citation>
    <scope>NUCLEOTIDE SEQUENCE [LARGE SCALE GENOMIC DNA]</scope>
    <source>
        <strain evidence="1 2">Tillamook 23</strain>
    </source>
</reference>
<evidence type="ECO:0000313" key="1">
    <source>
        <dbReference type="EMBL" id="QQV74712.1"/>
    </source>
</evidence>
<dbReference type="RefSeq" id="WP_202069714.1">
    <property type="nucleotide sequence ID" value="NZ_CP060138.2"/>
</dbReference>
<gene>
    <name evidence="1" type="ORF">H6P87_00250</name>
</gene>